<protein>
    <submittedName>
        <fullName evidence="2">Uncharacterized protein</fullName>
    </submittedName>
</protein>
<gene>
    <name evidence="2" type="ORF">BO80DRAFT_69727</name>
</gene>
<evidence type="ECO:0000256" key="1">
    <source>
        <dbReference type="SAM" id="Phobius"/>
    </source>
</evidence>
<keyword evidence="1" id="KW-0472">Membrane</keyword>
<keyword evidence="1" id="KW-0812">Transmembrane</keyword>
<reference evidence="2 3" key="1">
    <citation type="submission" date="2018-02" db="EMBL/GenBank/DDBJ databases">
        <title>The genomes of Aspergillus section Nigri reveals drivers in fungal speciation.</title>
        <authorList>
            <consortium name="DOE Joint Genome Institute"/>
            <person name="Vesth T.C."/>
            <person name="Nybo J."/>
            <person name="Theobald S."/>
            <person name="Brandl J."/>
            <person name="Frisvad J.C."/>
            <person name="Nielsen K.F."/>
            <person name="Lyhne E.K."/>
            <person name="Kogle M.E."/>
            <person name="Kuo A."/>
            <person name="Riley R."/>
            <person name="Clum A."/>
            <person name="Nolan M."/>
            <person name="Lipzen A."/>
            <person name="Salamov A."/>
            <person name="Henrissat B."/>
            <person name="Wiebenga A."/>
            <person name="De vries R.P."/>
            <person name="Grigoriev I.V."/>
            <person name="Mortensen U.H."/>
            <person name="Andersen M.R."/>
            <person name="Baker S.E."/>
        </authorList>
    </citation>
    <scope>NUCLEOTIDE SEQUENCE [LARGE SCALE GENOMIC DNA]</scope>
    <source>
        <strain evidence="2 3">CBS 121593</strain>
    </source>
</reference>
<feature type="transmembrane region" description="Helical" evidence="1">
    <location>
        <begin position="12"/>
        <end position="36"/>
    </location>
</feature>
<evidence type="ECO:0000313" key="2">
    <source>
        <dbReference type="EMBL" id="RAL01075.1"/>
    </source>
</evidence>
<sequence length="71" mass="7807">MRPTLVFSSGESFTYAIGTLSTSVLISTVPNVALIVPPRLFTSIQRIFKGPILKLEPPMLKLHLNGMVYCT</sequence>
<organism evidence="2 3">
    <name type="scientific">Aspergillus ibericus CBS 121593</name>
    <dbReference type="NCBI Taxonomy" id="1448316"/>
    <lineage>
        <taxon>Eukaryota</taxon>
        <taxon>Fungi</taxon>
        <taxon>Dikarya</taxon>
        <taxon>Ascomycota</taxon>
        <taxon>Pezizomycotina</taxon>
        <taxon>Eurotiomycetes</taxon>
        <taxon>Eurotiomycetidae</taxon>
        <taxon>Eurotiales</taxon>
        <taxon>Aspergillaceae</taxon>
        <taxon>Aspergillus</taxon>
        <taxon>Aspergillus subgen. Circumdati</taxon>
    </lineage>
</organism>
<name>A0A395H1I0_9EURO</name>
<keyword evidence="1" id="KW-1133">Transmembrane helix</keyword>
<dbReference type="AlphaFoldDB" id="A0A395H1I0"/>
<accession>A0A395H1I0</accession>
<evidence type="ECO:0000313" key="3">
    <source>
        <dbReference type="Proteomes" id="UP000249402"/>
    </source>
</evidence>
<dbReference type="EMBL" id="KZ824437">
    <property type="protein sequence ID" value="RAL01075.1"/>
    <property type="molecule type" value="Genomic_DNA"/>
</dbReference>
<dbReference type="Proteomes" id="UP000249402">
    <property type="component" value="Unassembled WGS sequence"/>
</dbReference>
<dbReference type="GeneID" id="37229586"/>
<dbReference type="RefSeq" id="XP_025575402.1">
    <property type="nucleotide sequence ID" value="XM_025724721.1"/>
</dbReference>
<proteinExistence type="predicted"/>
<dbReference type="VEuPathDB" id="FungiDB:BO80DRAFT_69727"/>
<keyword evidence="3" id="KW-1185">Reference proteome</keyword>